<dbReference type="EMBL" id="JAHUTJ010067303">
    <property type="protein sequence ID" value="MED6290997.1"/>
    <property type="molecule type" value="Genomic_DNA"/>
</dbReference>
<gene>
    <name evidence="1" type="ORF">CHARACLAT_019171</name>
</gene>
<sequence length="71" mass="7870">MTPFTSIHQCPIRPPLTLGLRLGVWRKKHKESQILKGVMECGSGPCRCPGDRWPSLTGVFPSSCSNLLLSY</sequence>
<keyword evidence="2" id="KW-1185">Reference proteome</keyword>
<evidence type="ECO:0000313" key="2">
    <source>
        <dbReference type="Proteomes" id="UP001352852"/>
    </source>
</evidence>
<accession>A0ABU7EV16</accession>
<name>A0ABU7EV16_9TELE</name>
<protein>
    <submittedName>
        <fullName evidence="1">Uncharacterized protein</fullName>
    </submittedName>
</protein>
<organism evidence="1 2">
    <name type="scientific">Characodon lateralis</name>
    <dbReference type="NCBI Taxonomy" id="208331"/>
    <lineage>
        <taxon>Eukaryota</taxon>
        <taxon>Metazoa</taxon>
        <taxon>Chordata</taxon>
        <taxon>Craniata</taxon>
        <taxon>Vertebrata</taxon>
        <taxon>Euteleostomi</taxon>
        <taxon>Actinopterygii</taxon>
        <taxon>Neopterygii</taxon>
        <taxon>Teleostei</taxon>
        <taxon>Neoteleostei</taxon>
        <taxon>Acanthomorphata</taxon>
        <taxon>Ovalentaria</taxon>
        <taxon>Atherinomorphae</taxon>
        <taxon>Cyprinodontiformes</taxon>
        <taxon>Goodeidae</taxon>
        <taxon>Characodon</taxon>
    </lineage>
</organism>
<evidence type="ECO:0000313" key="1">
    <source>
        <dbReference type="EMBL" id="MED6290997.1"/>
    </source>
</evidence>
<dbReference type="Proteomes" id="UP001352852">
    <property type="component" value="Unassembled WGS sequence"/>
</dbReference>
<comment type="caution">
    <text evidence="1">The sequence shown here is derived from an EMBL/GenBank/DDBJ whole genome shotgun (WGS) entry which is preliminary data.</text>
</comment>
<reference evidence="1 2" key="1">
    <citation type="submission" date="2021-06" db="EMBL/GenBank/DDBJ databases">
        <authorList>
            <person name="Palmer J.M."/>
        </authorList>
    </citation>
    <scope>NUCLEOTIDE SEQUENCE [LARGE SCALE GENOMIC DNA]</scope>
    <source>
        <strain evidence="1 2">CL_MEX2019</strain>
        <tissue evidence="1">Muscle</tissue>
    </source>
</reference>
<proteinExistence type="predicted"/>